<feature type="signal peptide" evidence="1">
    <location>
        <begin position="1"/>
        <end position="25"/>
    </location>
</feature>
<sequence length="57" mass="5903">MKKVIIAAALILTSAVAAFSLTTKAGNKTEQNKLQEDSITVSVKNANAPKSDIATAD</sequence>
<reference evidence="2 3" key="1">
    <citation type="submission" date="2020-08" db="EMBL/GenBank/DDBJ databases">
        <title>Genomic Encyclopedia of Type Strains, Phase IV (KMG-IV): sequencing the most valuable type-strain genomes for metagenomic binning, comparative biology and taxonomic classification.</title>
        <authorList>
            <person name="Goeker M."/>
        </authorList>
    </citation>
    <scope>NUCLEOTIDE SEQUENCE [LARGE SCALE GENOMIC DNA]</scope>
    <source>
        <strain evidence="2 3">DSM 100995</strain>
    </source>
</reference>
<name>A0ABR6I4L2_9SPHI</name>
<gene>
    <name evidence="2" type="ORF">GGR35_000536</name>
</gene>
<protein>
    <submittedName>
        <fullName evidence="2">Uncharacterized protein</fullName>
    </submittedName>
</protein>
<evidence type="ECO:0000256" key="1">
    <source>
        <dbReference type="SAM" id="SignalP"/>
    </source>
</evidence>
<keyword evidence="3" id="KW-1185">Reference proteome</keyword>
<evidence type="ECO:0000313" key="2">
    <source>
        <dbReference type="EMBL" id="MBB3967950.1"/>
    </source>
</evidence>
<organism evidence="2 3">
    <name type="scientific">Mucilaginibacter phyllosphaerae</name>
    <dbReference type="NCBI Taxonomy" id="1812349"/>
    <lineage>
        <taxon>Bacteria</taxon>
        <taxon>Pseudomonadati</taxon>
        <taxon>Bacteroidota</taxon>
        <taxon>Sphingobacteriia</taxon>
        <taxon>Sphingobacteriales</taxon>
        <taxon>Sphingobacteriaceae</taxon>
        <taxon>Mucilaginibacter</taxon>
    </lineage>
</organism>
<proteinExistence type="predicted"/>
<feature type="chain" id="PRO_5046854836" evidence="1">
    <location>
        <begin position="26"/>
        <end position="57"/>
    </location>
</feature>
<keyword evidence="1" id="KW-0732">Signal</keyword>
<evidence type="ECO:0000313" key="3">
    <source>
        <dbReference type="Proteomes" id="UP000583101"/>
    </source>
</evidence>
<comment type="caution">
    <text evidence="2">The sequence shown here is derived from an EMBL/GenBank/DDBJ whole genome shotgun (WGS) entry which is preliminary data.</text>
</comment>
<dbReference type="Proteomes" id="UP000583101">
    <property type="component" value="Unassembled WGS sequence"/>
</dbReference>
<dbReference type="EMBL" id="JACIEG010000001">
    <property type="protein sequence ID" value="MBB3967950.1"/>
    <property type="molecule type" value="Genomic_DNA"/>
</dbReference>
<accession>A0ABR6I4L2</accession>
<dbReference type="RefSeq" id="WP_158285197.1">
    <property type="nucleotide sequence ID" value="NZ_BMCZ01000001.1"/>
</dbReference>